<comment type="caution">
    <text evidence="1">The sequence shown here is derived from an EMBL/GenBank/DDBJ whole genome shotgun (WGS) entry which is preliminary data.</text>
</comment>
<keyword evidence="2" id="KW-1185">Reference proteome</keyword>
<dbReference type="EMBL" id="LSRX01000601">
    <property type="protein sequence ID" value="OLP92922.1"/>
    <property type="molecule type" value="Genomic_DNA"/>
</dbReference>
<evidence type="ECO:0000313" key="2">
    <source>
        <dbReference type="Proteomes" id="UP000186817"/>
    </source>
</evidence>
<organism evidence="1 2">
    <name type="scientific">Symbiodinium microadriaticum</name>
    <name type="common">Dinoflagellate</name>
    <name type="synonym">Zooxanthella microadriatica</name>
    <dbReference type="NCBI Taxonomy" id="2951"/>
    <lineage>
        <taxon>Eukaryota</taxon>
        <taxon>Sar</taxon>
        <taxon>Alveolata</taxon>
        <taxon>Dinophyceae</taxon>
        <taxon>Suessiales</taxon>
        <taxon>Symbiodiniaceae</taxon>
        <taxon>Symbiodinium</taxon>
    </lineage>
</organism>
<name>A0A1Q9DCM4_SYMMI</name>
<evidence type="ECO:0000313" key="1">
    <source>
        <dbReference type="EMBL" id="OLP92922.1"/>
    </source>
</evidence>
<gene>
    <name evidence="1" type="ORF">AK812_SmicGene25214</name>
</gene>
<dbReference type="OrthoDB" id="474985at2759"/>
<reference evidence="1 2" key="1">
    <citation type="submission" date="2016-02" db="EMBL/GenBank/DDBJ databases">
        <title>Genome analysis of coral dinoflagellate symbionts highlights evolutionary adaptations to a symbiotic lifestyle.</title>
        <authorList>
            <person name="Aranda M."/>
            <person name="Li Y."/>
            <person name="Liew Y.J."/>
            <person name="Baumgarten S."/>
            <person name="Simakov O."/>
            <person name="Wilson M."/>
            <person name="Piel J."/>
            <person name="Ashoor H."/>
            <person name="Bougouffa S."/>
            <person name="Bajic V.B."/>
            <person name="Ryu T."/>
            <person name="Ravasi T."/>
            <person name="Bayer T."/>
            <person name="Micklem G."/>
            <person name="Kim H."/>
            <person name="Bhak J."/>
            <person name="Lajeunesse T.C."/>
            <person name="Voolstra C.R."/>
        </authorList>
    </citation>
    <scope>NUCLEOTIDE SEQUENCE [LARGE SCALE GENOMIC DNA]</scope>
    <source>
        <strain evidence="1 2">CCMP2467</strain>
    </source>
</reference>
<dbReference type="AlphaFoldDB" id="A0A1Q9DCM4"/>
<dbReference type="Proteomes" id="UP000186817">
    <property type="component" value="Unassembled WGS sequence"/>
</dbReference>
<accession>A0A1Q9DCM4</accession>
<proteinExistence type="predicted"/>
<sequence length="128" mass="14551">MNPGHQCSGKYHNYFAKATLDELGERGGVRANLKYELVLDTDEVLEHAWLFETGSEGVLCREPVPGTCALYIRDAEKNTILWTRPDPGAEAALGLHRLYPKPVNFHPYLNPTYSLHCSNPKKELQWRL</sequence>
<protein>
    <submittedName>
        <fullName evidence="1">Uncharacterized protein</fullName>
    </submittedName>
</protein>